<feature type="transmembrane region" description="Helical" evidence="6">
    <location>
        <begin position="184"/>
        <end position="205"/>
    </location>
</feature>
<keyword evidence="9" id="KW-1185">Reference proteome</keyword>
<comment type="subcellular location">
    <subcellularLocation>
        <location evidence="1">Membrane</location>
        <topology evidence="1">Multi-pass membrane protein</topology>
    </subcellularLocation>
</comment>
<feature type="transmembrane region" description="Helical" evidence="6">
    <location>
        <begin position="38"/>
        <end position="60"/>
    </location>
</feature>
<keyword evidence="3 6" id="KW-0812">Transmembrane</keyword>
<dbReference type="PANTHER" id="PTHR32322:SF2">
    <property type="entry name" value="EAMA DOMAIN-CONTAINING PROTEIN"/>
    <property type="match status" value="1"/>
</dbReference>
<dbReference type="GO" id="GO:0016020">
    <property type="term" value="C:membrane"/>
    <property type="evidence" value="ECO:0007669"/>
    <property type="project" value="UniProtKB-SubCell"/>
</dbReference>
<protein>
    <submittedName>
        <fullName evidence="8">DMT family transporter</fullName>
    </submittedName>
</protein>
<dbReference type="EMBL" id="JAAIYP010000037">
    <property type="protein sequence ID" value="NFV80437.1"/>
    <property type="molecule type" value="Genomic_DNA"/>
</dbReference>
<evidence type="ECO:0000256" key="2">
    <source>
        <dbReference type="ARBA" id="ARBA00007362"/>
    </source>
</evidence>
<feature type="transmembrane region" description="Helical" evidence="6">
    <location>
        <begin position="95"/>
        <end position="117"/>
    </location>
</feature>
<dbReference type="Pfam" id="PF00892">
    <property type="entry name" value="EamA"/>
    <property type="match status" value="2"/>
</dbReference>
<accession>A0A7C9QU77</accession>
<evidence type="ECO:0000256" key="5">
    <source>
        <dbReference type="ARBA" id="ARBA00023136"/>
    </source>
</evidence>
<dbReference type="InterPro" id="IPR050638">
    <property type="entry name" value="AA-Vitamin_Transporters"/>
</dbReference>
<evidence type="ECO:0000259" key="7">
    <source>
        <dbReference type="Pfam" id="PF00892"/>
    </source>
</evidence>
<comment type="similarity">
    <text evidence="2">Belongs to the EamA transporter family.</text>
</comment>
<dbReference type="InterPro" id="IPR037185">
    <property type="entry name" value="EmrE-like"/>
</dbReference>
<dbReference type="AlphaFoldDB" id="A0A7C9QU77"/>
<feature type="transmembrane region" description="Helical" evidence="6">
    <location>
        <begin position="274"/>
        <end position="291"/>
    </location>
</feature>
<gene>
    <name evidence="8" type="ORF">G4223_09980</name>
</gene>
<feature type="domain" description="EamA" evidence="7">
    <location>
        <begin position="6"/>
        <end position="140"/>
    </location>
</feature>
<reference evidence="8 9" key="1">
    <citation type="submission" date="2020-02" db="EMBL/GenBank/DDBJ databases">
        <authorList>
            <person name="Dziuba M."/>
            <person name="Kuznetsov B."/>
            <person name="Mardanov A."/>
            <person name="Ravin N."/>
            <person name="Grouzdev D."/>
        </authorList>
    </citation>
    <scope>NUCLEOTIDE SEQUENCE [LARGE SCALE GENOMIC DNA]</scope>
    <source>
        <strain evidence="8 9">SpK</strain>
    </source>
</reference>
<dbReference type="RefSeq" id="WP_163678712.1">
    <property type="nucleotide sequence ID" value="NZ_JAAIYP010000037.1"/>
</dbReference>
<keyword evidence="5 6" id="KW-0472">Membrane</keyword>
<feature type="domain" description="EamA" evidence="7">
    <location>
        <begin position="155"/>
        <end position="291"/>
    </location>
</feature>
<feature type="transmembrane region" description="Helical" evidence="6">
    <location>
        <begin position="217"/>
        <end position="237"/>
    </location>
</feature>
<feature type="transmembrane region" description="Helical" evidence="6">
    <location>
        <begin position="153"/>
        <end position="172"/>
    </location>
</feature>
<dbReference type="SUPFAM" id="SSF103481">
    <property type="entry name" value="Multidrug resistance efflux transporter EmrE"/>
    <property type="match status" value="2"/>
</dbReference>
<comment type="caution">
    <text evidence="8">The sequence shown here is derived from an EMBL/GenBank/DDBJ whole genome shotgun (WGS) entry which is preliminary data.</text>
</comment>
<evidence type="ECO:0000256" key="6">
    <source>
        <dbReference type="SAM" id="Phobius"/>
    </source>
</evidence>
<evidence type="ECO:0000256" key="4">
    <source>
        <dbReference type="ARBA" id="ARBA00022989"/>
    </source>
</evidence>
<organism evidence="8 9">
    <name type="scientific">Magnetospirillum aberrantis SpK</name>
    <dbReference type="NCBI Taxonomy" id="908842"/>
    <lineage>
        <taxon>Bacteria</taxon>
        <taxon>Pseudomonadati</taxon>
        <taxon>Pseudomonadota</taxon>
        <taxon>Alphaproteobacteria</taxon>
        <taxon>Rhodospirillales</taxon>
        <taxon>Rhodospirillaceae</taxon>
        <taxon>Magnetospirillum</taxon>
    </lineage>
</organism>
<keyword evidence="4 6" id="KW-1133">Transmembrane helix</keyword>
<name>A0A7C9QU77_9PROT</name>
<evidence type="ECO:0000313" key="9">
    <source>
        <dbReference type="Proteomes" id="UP000480684"/>
    </source>
</evidence>
<feature type="transmembrane region" description="Helical" evidence="6">
    <location>
        <begin position="67"/>
        <end position="89"/>
    </location>
</feature>
<dbReference type="Proteomes" id="UP000480684">
    <property type="component" value="Unassembled WGS sequence"/>
</dbReference>
<proteinExistence type="inferred from homology"/>
<feature type="transmembrane region" description="Helical" evidence="6">
    <location>
        <begin position="124"/>
        <end position="141"/>
    </location>
</feature>
<dbReference type="PANTHER" id="PTHR32322">
    <property type="entry name" value="INNER MEMBRANE TRANSPORTER"/>
    <property type="match status" value="1"/>
</dbReference>
<dbReference type="InterPro" id="IPR000620">
    <property type="entry name" value="EamA_dom"/>
</dbReference>
<evidence type="ECO:0000256" key="1">
    <source>
        <dbReference type="ARBA" id="ARBA00004141"/>
    </source>
</evidence>
<evidence type="ECO:0000256" key="3">
    <source>
        <dbReference type="ARBA" id="ARBA00022692"/>
    </source>
</evidence>
<sequence length="298" mass="31999">MNSRRLWLILLVVPPLLWAGNALVGRAVVGRLDPVELSVWRWTVALAALLPFTFRSLLLYRRVLLSAWPAVVAMGVCSVGAYNTLLYMAMHTTTAINATLMGSGMPLMILILARLWLGDPIRPAQLAGILVSACGMLAVVTRGDAGRLWSLELTPGDGLMMLATLAWAVYSVMLRRFALPVPALTLLTAFIVVGLVALTPFYLLGDGHAALSELGPWEWGAVAYTGLFASLVAFSFWNHGVAAVGAATAGQYSYLIPLFTALLAIPLLGERLHWYHALGGGLIFAGIFLATRRKAATS</sequence>
<evidence type="ECO:0000313" key="8">
    <source>
        <dbReference type="EMBL" id="NFV80437.1"/>
    </source>
</evidence>
<feature type="transmembrane region" description="Helical" evidence="6">
    <location>
        <begin position="249"/>
        <end position="268"/>
    </location>
</feature>